<protein>
    <submittedName>
        <fullName evidence="1">Uncharacterized protein</fullName>
    </submittedName>
</protein>
<evidence type="ECO:0000313" key="1">
    <source>
        <dbReference type="EMBL" id="KKN96879.1"/>
    </source>
</evidence>
<dbReference type="EMBL" id="LAZR01000062">
    <property type="protein sequence ID" value="KKN96879.1"/>
    <property type="molecule type" value="Genomic_DNA"/>
</dbReference>
<accession>A0A0F9UYS6</accession>
<comment type="caution">
    <text evidence="1">The sequence shown here is derived from an EMBL/GenBank/DDBJ whole genome shotgun (WGS) entry which is preliminary data.</text>
</comment>
<name>A0A0F9UYS6_9ZZZZ</name>
<gene>
    <name evidence="1" type="ORF">LCGC14_0165230</name>
</gene>
<reference evidence="1" key="1">
    <citation type="journal article" date="2015" name="Nature">
        <title>Complex archaea that bridge the gap between prokaryotes and eukaryotes.</title>
        <authorList>
            <person name="Spang A."/>
            <person name="Saw J.H."/>
            <person name="Jorgensen S.L."/>
            <person name="Zaremba-Niedzwiedzka K."/>
            <person name="Martijn J."/>
            <person name="Lind A.E."/>
            <person name="van Eijk R."/>
            <person name="Schleper C."/>
            <person name="Guy L."/>
            <person name="Ettema T.J."/>
        </authorList>
    </citation>
    <scope>NUCLEOTIDE SEQUENCE</scope>
</reference>
<dbReference type="AlphaFoldDB" id="A0A0F9UYS6"/>
<organism evidence="1">
    <name type="scientific">marine sediment metagenome</name>
    <dbReference type="NCBI Taxonomy" id="412755"/>
    <lineage>
        <taxon>unclassified sequences</taxon>
        <taxon>metagenomes</taxon>
        <taxon>ecological metagenomes</taxon>
    </lineage>
</organism>
<proteinExistence type="predicted"/>
<sequence length="71" mass="8222">MANTELETAEVIPFREYDYSDTYFEKGKQVLQGTELPFERASVGSEDVESTDYLYVRLGFSPVYRQERGRG</sequence>